<sequence>MNVTTRKLTHSALMVALATILSLVTIFKAPNGGSVTAASMVPIIIIALMYNTSWALLTSLAYSGIQMLLGFYPPPTQDFISFVLVILLDYVVAFGVLGLAGVFARRFKNKVLGACIGTIIVMALRFICHFLSGILIWTSYAPEGMPVWLYSFTYNGAYMLFEAIISVVVIALIVKYINLDKLKAK</sequence>
<dbReference type="GO" id="GO:0015234">
    <property type="term" value="F:thiamine transmembrane transporter activity"/>
    <property type="evidence" value="ECO:0007669"/>
    <property type="project" value="InterPro"/>
</dbReference>
<feature type="transmembrane region" description="Helical" evidence="1">
    <location>
        <begin position="41"/>
        <end position="62"/>
    </location>
</feature>
<keyword evidence="1" id="KW-0472">Membrane</keyword>
<keyword evidence="3" id="KW-1185">Reference proteome</keyword>
<dbReference type="NCBIfam" id="TIGR02357">
    <property type="entry name" value="ECF_ThiT_YuaJ"/>
    <property type="match status" value="1"/>
</dbReference>
<protein>
    <submittedName>
        <fullName evidence="2">Energy-coupled thiamine transporter ThiT</fullName>
    </submittedName>
</protein>
<dbReference type="Gene3D" id="1.10.1760.20">
    <property type="match status" value="1"/>
</dbReference>
<dbReference type="GO" id="GO:0005886">
    <property type="term" value="C:plasma membrane"/>
    <property type="evidence" value="ECO:0007669"/>
    <property type="project" value="InterPro"/>
</dbReference>
<reference evidence="2" key="1">
    <citation type="submission" date="2020-08" db="EMBL/GenBank/DDBJ databases">
        <title>Genome public.</title>
        <authorList>
            <person name="Liu C."/>
            <person name="Sun Q."/>
        </authorList>
    </citation>
    <scope>NUCLEOTIDE SEQUENCE</scope>
    <source>
        <strain evidence="2">NSJ-64</strain>
    </source>
</reference>
<dbReference type="InterPro" id="IPR012651">
    <property type="entry name" value="Thia_Transptr_ThiT"/>
</dbReference>
<keyword evidence="1" id="KW-1133">Transmembrane helix</keyword>
<dbReference type="EMBL" id="JACRTD010000002">
    <property type="protein sequence ID" value="MBC8584611.1"/>
    <property type="molecule type" value="Genomic_DNA"/>
</dbReference>
<name>A0A926IGU1_9FIRM</name>
<organism evidence="2 3">
    <name type="scientific">Youxingia wuxianensis</name>
    <dbReference type="NCBI Taxonomy" id="2763678"/>
    <lineage>
        <taxon>Bacteria</taxon>
        <taxon>Bacillati</taxon>
        <taxon>Bacillota</taxon>
        <taxon>Clostridia</taxon>
        <taxon>Eubacteriales</taxon>
        <taxon>Oscillospiraceae</taxon>
        <taxon>Youxingia</taxon>
    </lineage>
</organism>
<keyword evidence="1" id="KW-0812">Transmembrane</keyword>
<feature type="transmembrane region" description="Helical" evidence="1">
    <location>
        <begin position="111"/>
        <end position="137"/>
    </location>
</feature>
<feature type="transmembrane region" description="Helical" evidence="1">
    <location>
        <begin position="12"/>
        <end position="29"/>
    </location>
</feature>
<feature type="transmembrane region" description="Helical" evidence="1">
    <location>
        <begin position="157"/>
        <end position="177"/>
    </location>
</feature>
<accession>A0A926IGU1</accession>
<comment type="caution">
    <text evidence="2">The sequence shown here is derived from an EMBL/GenBank/DDBJ whole genome shotgun (WGS) entry which is preliminary data.</text>
</comment>
<feature type="transmembrane region" description="Helical" evidence="1">
    <location>
        <begin position="82"/>
        <end position="104"/>
    </location>
</feature>
<evidence type="ECO:0000256" key="1">
    <source>
        <dbReference type="SAM" id="Phobius"/>
    </source>
</evidence>
<evidence type="ECO:0000313" key="2">
    <source>
        <dbReference type="EMBL" id="MBC8584611.1"/>
    </source>
</evidence>
<proteinExistence type="predicted"/>
<dbReference type="RefSeq" id="WP_262394436.1">
    <property type="nucleotide sequence ID" value="NZ_JACRTD010000002.1"/>
</dbReference>
<gene>
    <name evidence="2" type="primary">thiT</name>
    <name evidence="2" type="ORF">H8705_03345</name>
</gene>
<dbReference type="Proteomes" id="UP000623678">
    <property type="component" value="Unassembled WGS sequence"/>
</dbReference>
<dbReference type="Pfam" id="PF09515">
    <property type="entry name" value="Thia_YuaJ"/>
    <property type="match status" value="1"/>
</dbReference>
<dbReference type="AlphaFoldDB" id="A0A926IGU1"/>
<evidence type="ECO:0000313" key="3">
    <source>
        <dbReference type="Proteomes" id="UP000623678"/>
    </source>
</evidence>